<feature type="transmembrane region" description="Helical" evidence="6">
    <location>
        <begin position="380"/>
        <end position="405"/>
    </location>
</feature>
<comment type="caution">
    <text evidence="7">The sequence shown here is derived from an EMBL/GenBank/DDBJ whole genome shotgun (WGS) entry which is preliminary data.</text>
</comment>
<feature type="transmembrane region" description="Helical" evidence="6">
    <location>
        <begin position="68"/>
        <end position="87"/>
    </location>
</feature>
<proteinExistence type="predicted"/>
<sequence length="468" mass="50490">MKTDSHATPASDAGISDVEQQKLGALGYKQELNRTMTLTDVVVYGLIFMVPLAPVAVFGTIFNFSHGMAALVYLVAGIAMFFSAVSYKEMAKEYPVAGSVYSYVRLGTTKFVGFLSGWAILLDYLLLPALLCILAASAMGALMPEVPGWVWVIGFIAVVAFINLRGIVVTARMNMIFLIIQGAALAVFVAGALIAITQGRAQFSLAPFYQPEFFSWELVFTAIPVAALSYIGFDAISTLNEEAKGGGKAVSKATMIVLWLVIAMFVAQVYFAALFVPTNEPFAEGDAVNNAFYYISETVVAPWFKIVFTLITALIALFANVLVSHATTSKMIFAMARDGQLPRRLAVVTQKHKVPAAAMIVVTILTAVIGVLAVGQIELIVTMVTFGALTAYILLHISVIIHFGIRRSSKKYFIHWISPILGIAVLGYALYSTNVLAKVIGISWLIIGTIVALILKRTGRTLATEDGL</sequence>
<keyword evidence="2" id="KW-1003">Cell membrane</keyword>
<accession>A0ABV0GUL4</accession>
<organism evidence="7 8">
    <name type="scientific">Paenarthrobacter nicotinovorans</name>
    <name type="common">Arthrobacter nicotinovorans</name>
    <dbReference type="NCBI Taxonomy" id="29320"/>
    <lineage>
        <taxon>Bacteria</taxon>
        <taxon>Bacillati</taxon>
        <taxon>Actinomycetota</taxon>
        <taxon>Actinomycetes</taxon>
        <taxon>Micrococcales</taxon>
        <taxon>Micrococcaceae</taxon>
        <taxon>Paenarthrobacter</taxon>
    </lineage>
</organism>
<evidence type="ECO:0000256" key="3">
    <source>
        <dbReference type="ARBA" id="ARBA00022692"/>
    </source>
</evidence>
<feature type="transmembrane region" description="Helical" evidence="6">
    <location>
        <begin position="148"/>
        <end position="168"/>
    </location>
</feature>
<evidence type="ECO:0000256" key="5">
    <source>
        <dbReference type="ARBA" id="ARBA00023136"/>
    </source>
</evidence>
<dbReference type="PIRSF" id="PIRSF006060">
    <property type="entry name" value="AA_transporter"/>
    <property type="match status" value="1"/>
</dbReference>
<dbReference type="InterPro" id="IPR002293">
    <property type="entry name" value="AA/rel_permease1"/>
</dbReference>
<feature type="transmembrane region" description="Helical" evidence="6">
    <location>
        <begin position="216"/>
        <end position="236"/>
    </location>
</feature>
<protein>
    <submittedName>
        <fullName evidence="7">APC family permease</fullName>
    </submittedName>
</protein>
<dbReference type="PANTHER" id="PTHR42770:SF16">
    <property type="entry name" value="AMINO ACID PERMEASE"/>
    <property type="match status" value="1"/>
</dbReference>
<keyword evidence="4 6" id="KW-1133">Transmembrane helix</keyword>
<evidence type="ECO:0000313" key="8">
    <source>
        <dbReference type="Proteomes" id="UP001448614"/>
    </source>
</evidence>
<feature type="transmembrane region" description="Helical" evidence="6">
    <location>
        <begin position="354"/>
        <end position="374"/>
    </location>
</feature>
<keyword evidence="5 6" id="KW-0472">Membrane</keyword>
<evidence type="ECO:0000256" key="6">
    <source>
        <dbReference type="SAM" id="Phobius"/>
    </source>
</evidence>
<dbReference type="Proteomes" id="UP001448614">
    <property type="component" value="Unassembled WGS sequence"/>
</dbReference>
<dbReference type="EMBL" id="JBBMFV010000004">
    <property type="protein sequence ID" value="MEO3942163.1"/>
    <property type="molecule type" value="Genomic_DNA"/>
</dbReference>
<feature type="transmembrane region" description="Helical" evidence="6">
    <location>
        <begin position="256"/>
        <end position="276"/>
    </location>
</feature>
<feature type="transmembrane region" description="Helical" evidence="6">
    <location>
        <begin position="412"/>
        <end position="430"/>
    </location>
</feature>
<feature type="transmembrane region" description="Helical" evidence="6">
    <location>
        <begin position="41"/>
        <end position="62"/>
    </location>
</feature>
<reference evidence="7 8" key="1">
    <citation type="journal article" date="2024" name="Appl. Microbiol. Biotechnol.">
        <title>Biosynthetic gene clusters with biotechnological applications in novel Antarctic isolates from Actinomycetota.</title>
        <authorList>
            <person name="Bruna P."/>
            <person name="Nunez-Montero K."/>
            <person name="Contreras M.J."/>
            <person name="Leal K."/>
            <person name="Garcia M."/>
            <person name="Abanto M."/>
            <person name="Barrientos L."/>
        </authorList>
    </citation>
    <scope>NUCLEOTIDE SEQUENCE [LARGE SCALE GENOMIC DNA]</scope>
    <source>
        <strain evidence="7 8">Se16.17</strain>
    </source>
</reference>
<gene>
    <name evidence="7" type="ORF">V3C41_13870</name>
</gene>
<comment type="subcellular location">
    <subcellularLocation>
        <location evidence="1">Cell membrane</location>
        <topology evidence="1">Multi-pass membrane protein</topology>
    </subcellularLocation>
</comment>
<keyword evidence="3 6" id="KW-0812">Transmembrane</keyword>
<evidence type="ECO:0000256" key="1">
    <source>
        <dbReference type="ARBA" id="ARBA00004651"/>
    </source>
</evidence>
<dbReference type="RefSeq" id="WP_347782934.1">
    <property type="nucleotide sequence ID" value="NZ_JBBMFV010000004.1"/>
</dbReference>
<feature type="transmembrane region" description="Helical" evidence="6">
    <location>
        <begin position="175"/>
        <end position="196"/>
    </location>
</feature>
<evidence type="ECO:0000256" key="4">
    <source>
        <dbReference type="ARBA" id="ARBA00022989"/>
    </source>
</evidence>
<keyword evidence="8" id="KW-1185">Reference proteome</keyword>
<feature type="transmembrane region" description="Helical" evidence="6">
    <location>
        <begin position="303"/>
        <end position="323"/>
    </location>
</feature>
<feature type="transmembrane region" description="Helical" evidence="6">
    <location>
        <begin position="436"/>
        <end position="455"/>
    </location>
</feature>
<name>A0ABV0GUL4_PAENI</name>
<evidence type="ECO:0000313" key="7">
    <source>
        <dbReference type="EMBL" id="MEO3942163.1"/>
    </source>
</evidence>
<evidence type="ECO:0000256" key="2">
    <source>
        <dbReference type="ARBA" id="ARBA00022475"/>
    </source>
</evidence>
<dbReference type="InterPro" id="IPR050367">
    <property type="entry name" value="APC_superfamily"/>
</dbReference>
<feature type="transmembrane region" description="Helical" evidence="6">
    <location>
        <begin position="111"/>
        <end position="136"/>
    </location>
</feature>
<dbReference type="PANTHER" id="PTHR42770">
    <property type="entry name" value="AMINO ACID TRANSPORTER-RELATED"/>
    <property type="match status" value="1"/>
</dbReference>
<dbReference type="Gene3D" id="1.20.1740.10">
    <property type="entry name" value="Amino acid/polyamine transporter I"/>
    <property type="match status" value="1"/>
</dbReference>
<dbReference type="Pfam" id="PF13520">
    <property type="entry name" value="AA_permease_2"/>
    <property type="match status" value="1"/>
</dbReference>